<feature type="transmembrane region" description="Helical" evidence="1">
    <location>
        <begin position="471"/>
        <end position="491"/>
    </location>
</feature>
<gene>
    <name evidence="2" type="ORF">L1F29_06625</name>
</gene>
<dbReference type="Proteomes" id="UP001057877">
    <property type="component" value="Chromosome"/>
</dbReference>
<name>A0ABY5SCI9_9BACL</name>
<proteinExistence type="predicted"/>
<feature type="transmembrane region" description="Helical" evidence="1">
    <location>
        <begin position="237"/>
        <end position="255"/>
    </location>
</feature>
<feature type="transmembrane region" description="Helical" evidence="1">
    <location>
        <begin position="12"/>
        <end position="29"/>
    </location>
</feature>
<feature type="transmembrane region" description="Helical" evidence="1">
    <location>
        <begin position="341"/>
        <end position="359"/>
    </location>
</feature>
<feature type="transmembrane region" description="Helical" evidence="1">
    <location>
        <begin position="149"/>
        <end position="169"/>
    </location>
</feature>
<dbReference type="Pfam" id="PF10101">
    <property type="entry name" value="DUF2339"/>
    <property type="match status" value="1"/>
</dbReference>
<accession>A0ABY5SCI9</accession>
<evidence type="ECO:0000256" key="1">
    <source>
        <dbReference type="SAM" id="Phobius"/>
    </source>
</evidence>
<feature type="transmembrane region" description="Helical" evidence="1">
    <location>
        <begin position="314"/>
        <end position="334"/>
    </location>
</feature>
<feature type="transmembrane region" description="Helical" evidence="1">
    <location>
        <begin position="410"/>
        <end position="431"/>
    </location>
</feature>
<feature type="transmembrane region" description="Helical" evidence="1">
    <location>
        <begin position="443"/>
        <end position="464"/>
    </location>
</feature>
<reference evidence="2" key="1">
    <citation type="submission" date="2022-01" db="EMBL/GenBank/DDBJ databases">
        <title>Paenibacillus spongiae sp. nov., isolated from marine sponge.</title>
        <authorList>
            <person name="Li Z."/>
            <person name="Zhang M."/>
        </authorList>
    </citation>
    <scope>NUCLEOTIDE SEQUENCE</scope>
    <source>
        <strain evidence="2">PHS-Z3</strain>
    </source>
</reference>
<keyword evidence="1" id="KW-0812">Transmembrane</keyword>
<sequence>MLNVWKKHWTTFVGSLFMLASLLTLFKYTSDQGLLTDPIKIGIGLLAGAAFAAVGLTLYGFGRGGNSAGSKRMAGEIGTGLGAAVWYSTCSYAGVYTALWDSLIVMLVMCAITAGISYIAYSYNSRMLMAVGLGGAMLAPLVMRPDTDQIFTLFLYLLVVNAAFFSISLMKSWVELRTAAFILTWILYGVYFLQMDPELGGWWSMPVRYAVAAFLFYTIAFYAAAWKEKCSFAGLNIYFSFANTVLFGIWASFLLDGRNQVTIVLTVIGLLYLSLAGFVYRREGDKSLSFTVHAGFGGLALLLGLSGLGSGSEMRPMIGVYVWAVIAWSLVAIGSKLRSDIIKGAATLIWLCTGMYWFVESWDVPRLNWFGTFVPFLNGGAVAWIAIAAFGFYCARSVQYRIADKQTNAVFANVYALFAHWVVGGLLTLQITSLYEEHDIAGSLNLTLSVVWGLYALLLFVWGAYSRQRMFRWFGSTLLVIVSLKAVFLDMANSDTFYKMIIFVVLGAISFLITWVNSRWQGKEAEERLQAEPEGLLSEEAIDRIRSAVKAAAKDKPHL</sequence>
<evidence type="ECO:0000313" key="2">
    <source>
        <dbReference type="EMBL" id="UVI31489.1"/>
    </source>
</evidence>
<feature type="transmembrane region" description="Helical" evidence="1">
    <location>
        <begin position="497"/>
        <end position="516"/>
    </location>
</feature>
<feature type="transmembrane region" description="Helical" evidence="1">
    <location>
        <begin position="41"/>
        <end position="61"/>
    </location>
</feature>
<dbReference type="RefSeq" id="WP_258387551.1">
    <property type="nucleotide sequence ID" value="NZ_CP091430.1"/>
</dbReference>
<feature type="transmembrane region" description="Helical" evidence="1">
    <location>
        <begin position="206"/>
        <end position="225"/>
    </location>
</feature>
<dbReference type="EMBL" id="CP091430">
    <property type="protein sequence ID" value="UVI31489.1"/>
    <property type="molecule type" value="Genomic_DNA"/>
</dbReference>
<feature type="transmembrane region" description="Helical" evidence="1">
    <location>
        <begin position="379"/>
        <end position="398"/>
    </location>
</feature>
<dbReference type="PANTHER" id="PTHR38434:SF1">
    <property type="entry name" value="BLL2549 PROTEIN"/>
    <property type="match status" value="1"/>
</dbReference>
<keyword evidence="3" id="KW-1185">Reference proteome</keyword>
<keyword evidence="1" id="KW-1133">Transmembrane helix</keyword>
<dbReference type="InterPro" id="IPR019286">
    <property type="entry name" value="DUF2339_TM"/>
</dbReference>
<evidence type="ECO:0000313" key="3">
    <source>
        <dbReference type="Proteomes" id="UP001057877"/>
    </source>
</evidence>
<feature type="transmembrane region" description="Helical" evidence="1">
    <location>
        <begin position="287"/>
        <end position="308"/>
    </location>
</feature>
<protein>
    <submittedName>
        <fullName evidence="2">DUF2339 domain-containing protein</fullName>
    </submittedName>
</protein>
<organism evidence="2 3">
    <name type="scientific">Paenibacillus spongiae</name>
    <dbReference type="NCBI Taxonomy" id="2909671"/>
    <lineage>
        <taxon>Bacteria</taxon>
        <taxon>Bacillati</taxon>
        <taxon>Bacillota</taxon>
        <taxon>Bacilli</taxon>
        <taxon>Bacillales</taxon>
        <taxon>Paenibacillaceae</taxon>
        <taxon>Paenibacillus</taxon>
    </lineage>
</organism>
<feature type="transmembrane region" description="Helical" evidence="1">
    <location>
        <begin position="261"/>
        <end position="280"/>
    </location>
</feature>
<feature type="transmembrane region" description="Helical" evidence="1">
    <location>
        <begin position="176"/>
        <end position="194"/>
    </location>
</feature>
<dbReference type="PANTHER" id="PTHR38434">
    <property type="entry name" value="BLL2549 PROTEIN"/>
    <property type="match status" value="1"/>
</dbReference>
<feature type="transmembrane region" description="Helical" evidence="1">
    <location>
        <begin position="102"/>
        <end position="120"/>
    </location>
</feature>
<keyword evidence="1" id="KW-0472">Membrane</keyword>